<keyword evidence="5" id="KW-0378">Hydrolase</keyword>
<dbReference type="GO" id="GO:0005524">
    <property type="term" value="F:ATP binding"/>
    <property type="evidence" value="ECO:0007669"/>
    <property type="project" value="UniProtKB-KW"/>
</dbReference>
<name>A0AAQ4E846_AMBAM</name>
<dbReference type="EMBL" id="JARKHS020020481">
    <property type="protein sequence ID" value="KAK8770840.1"/>
    <property type="molecule type" value="Genomic_DNA"/>
</dbReference>
<dbReference type="InterPro" id="IPR003960">
    <property type="entry name" value="ATPase_AAA_CS"/>
</dbReference>
<evidence type="ECO:0000256" key="5">
    <source>
        <dbReference type="ARBA" id="ARBA00022801"/>
    </source>
</evidence>
<dbReference type="InterPro" id="IPR027417">
    <property type="entry name" value="P-loop_NTPase"/>
</dbReference>
<comment type="catalytic activity">
    <reaction evidence="10">
        <text>ATP + H2O = ADP + phosphate + H(+)</text>
        <dbReference type="Rhea" id="RHEA:13065"/>
        <dbReference type="ChEBI" id="CHEBI:15377"/>
        <dbReference type="ChEBI" id="CHEBI:15378"/>
        <dbReference type="ChEBI" id="CHEBI:30616"/>
        <dbReference type="ChEBI" id="CHEBI:43474"/>
        <dbReference type="ChEBI" id="CHEBI:456216"/>
    </reaction>
    <physiologicalReaction direction="left-to-right" evidence="10">
        <dbReference type="Rhea" id="RHEA:13066"/>
    </physiologicalReaction>
</comment>
<evidence type="ECO:0000313" key="13">
    <source>
        <dbReference type="Proteomes" id="UP001321473"/>
    </source>
</evidence>
<protein>
    <recommendedName>
        <fullName evidence="8">Peroxisomal ATPase PEX6</fullName>
    </recommendedName>
    <alternativeName>
        <fullName evidence="9">Peroxin-6</fullName>
    </alternativeName>
</protein>
<feature type="domain" description="AAA+ ATPase" evidence="11">
    <location>
        <begin position="517"/>
        <end position="654"/>
    </location>
</feature>
<dbReference type="GO" id="GO:0016887">
    <property type="term" value="F:ATP hydrolysis activity"/>
    <property type="evidence" value="ECO:0007669"/>
    <property type="project" value="InterPro"/>
</dbReference>
<dbReference type="GO" id="GO:0016558">
    <property type="term" value="P:protein import into peroxisome matrix"/>
    <property type="evidence" value="ECO:0007669"/>
    <property type="project" value="TreeGrafter"/>
</dbReference>
<dbReference type="Gene3D" id="3.40.50.300">
    <property type="entry name" value="P-loop containing nucleotide triphosphate hydrolases"/>
    <property type="match status" value="2"/>
</dbReference>
<comment type="similarity">
    <text evidence="2">Belongs to the AAA ATPase family.</text>
</comment>
<dbReference type="InterPro" id="IPR047533">
    <property type="entry name" value="RecA-like_PEX6_r2"/>
</dbReference>
<dbReference type="PANTHER" id="PTHR23077">
    <property type="entry name" value="AAA-FAMILY ATPASE"/>
    <property type="match status" value="1"/>
</dbReference>
<dbReference type="Pfam" id="PF00004">
    <property type="entry name" value="AAA"/>
    <property type="match status" value="2"/>
</dbReference>
<keyword evidence="13" id="KW-1185">Reference proteome</keyword>
<dbReference type="PROSITE" id="PS00674">
    <property type="entry name" value="AAA"/>
    <property type="match status" value="1"/>
</dbReference>
<sequence length="1052" mass="114188">MMPAAVKKRVRAKVQLLDESSSGDGFGQSLHVRISKTTADQLLADPSGDDGTLALVSPENVALRSPGLFVNYKIVGGAPAADAEPSSAGESVRLFVTREFRRRHPRWAHRVDVLCGVRCPRLAKVSLLARGAEAYEKLNGPRLWEALGGGERDERGAAGILCRMDDSLAAFEGDSVLVVDCEPTRQGLIVPETQVVVIRSSLEHLPGGESVASRDDVAKLAGTILYTSRILQSSHWSKHDSLAVAAASVISRRQPPDLLRVHILPQLPEHNIPSMADPLNCVFLTNSAMTAMRAEQRLIRQVVVYSLDKLQILESEMASGGAVADDVVYMGPHLWFHLHNRERPILLVRPTARLRLEAPSGPKSAAPPEAQEFSLAIVRSPAYSSTIECVDLLRAHFSRPRYICKGDIVTVDLHSSPCPEKYLPDGSSLRNHVVFFKVTQLIGPNNAAGCFCSVNTRLYQVGTKGSYIPAAMVAYHLRCPPHPVWDTPQPPQLAPVVERLQSILLPFLHSGSLRQRMPPCVLLSGSHGCGKRTTLAALTRSLGLHHYQIRCQDLLGESPAATETLIKNALLKAQQFTPCLVQLCNVEVFCQDREMGSGGDPRVVRCLGETLRMINDAADELPAVVVATTTASLDTLHPDLAHLFLHSIAIPYPDEDGRAQLLDALLWSLPKSNSVDISYLAQRTAGFNLGDLCALVGQATMKAYERLTGRSYVLGRRRRGEEEGGEEEAGLCVAGPLLLQGDLVSSLEWLQGTQAQAVGAPRIPAVHWEDVGGLADAKRTLTDTLQLPLRHPQLLEAGLKRSGVLLYGPPGTGKTLLAKAVATECALSFLSVKGPELINMYVGQSEENVRAVFARARSAAPCVIFFDELDSLAPNRGRSGDSGGVMDRVVSQLLAEMDGLNKSADVFVIGATNRPDLLDPAILRPGRFDQLLYVGIPSDKDSQLKILKALTRKFRLAERLDLASVVEECPPNLTGADFYSLCSAAVVRATRRHIDQLEQGVIPMDDHNVLVTLEDFQAALKELVPSVSPSELARYQDIQQKLAGPKPVAVTT</sequence>
<evidence type="ECO:0000256" key="10">
    <source>
        <dbReference type="ARBA" id="ARBA00048778"/>
    </source>
</evidence>
<evidence type="ECO:0000256" key="4">
    <source>
        <dbReference type="ARBA" id="ARBA00022741"/>
    </source>
</evidence>
<evidence type="ECO:0000256" key="2">
    <source>
        <dbReference type="ARBA" id="ARBA00006914"/>
    </source>
</evidence>
<feature type="domain" description="AAA+ ATPase" evidence="11">
    <location>
        <begin position="800"/>
        <end position="938"/>
    </location>
</feature>
<evidence type="ECO:0000256" key="3">
    <source>
        <dbReference type="ARBA" id="ARBA00022593"/>
    </source>
</evidence>
<dbReference type="PANTHER" id="PTHR23077:SF9">
    <property type="entry name" value="PEROXISOMAL ATPASE PEX6"/>
    <property type="match status" value="1"/>
</dbReference>
<keyword evidence="7" id="KW-0472">Membrane</keyword>
<evidence type="ECO:0000259" key="11">
    <source>
        <dbReference type="SMART" id="SM00382"/>
    </source>
</evidence>
<dbReference type="Gene3D" id="1.10.8.60">
    <property type="match status" value="2"/>
</dbReference>
<dbReference type="GO" id="GO:0005829">
    <property type="term" value="C:cytosol"/>
    <property type="evidence" value="ECO:0007669"/>
    <property type="project" value="TreeGrafter"/>
</dbReference>
<reference evidence="12 13" key="1">
    <citation type="journal article" date="2023" name="Arcadia Sci">
        <title>De novo assembly of a long-read Amblyomma americanum tick genome.</title>
        <authorList>
            <person name="Chou S."/>
            <person name="Poskanzer K.E."/>
            <person name="Rollins M."/>
            <person name="Thuy-Boun P.S."/>
        </authorList>
    </citation>
    <scope>NUCLEOTIDE SEQUENCE [LARGE SCALE GENOMIC DNA]</scope>
    <source>
        <strain evidence="12">F_SG_1</strain>
        <tissue evidence="12">Salivary glands</tissue>
    </source>
</reference>
<evidence type="ECO:0000256" key="8">
    <source>
        <dbReference type="ARBA" id="ARBA00034811"/>
    </source>
</evidence>
<dbReference type="CDD" id="cd19527">
    <property type="entry name" value="RecA-like_PEX6_r2"/>
    <property type="match status" value="1"/>
</dbReference>
<keyword evidence="6" id="KW-0067">ATP-binding</keyword>
<proteinExistence type="inferred from homology"/>
<organism evidence="12 13">
    <name type="scientific">Amblyomma americanum</name>
    <name type="common">Lone star tick</name>
    <dbReference type="NCBI Taxonomy" id="6943"/>
    <lineage>
        <taxon>Eukaryota</taxon>
        <taxon>Metazoa</taxon>
        <taxon>Ecdysozoa</taxon>
        <taxon>Arthropoda</taxon>
        <taxon>Chelicerata</taxon>
        <taxon>Arachnida</taxon>
        <taxon>Acari</taxon>
        <taxon>Parasitiformes</taxon>
        <taxon>Ixodida</taxon>
        <taxon>Ixodoidea</taxon>
        <taxon>Ixodidae</taxon>
        <taxon>Amblyomminae</taxon>
        <taxon>Amblyomma</taxon>
    </lineage>
</organism>
<dbReference type="GO" id="GO:0005778">
    <property type="term" value="C:peroxisomal membrane"/>
    <property type="evidence" value="ECO:0007669"/>
    <property type="project" value="TreeGrafter"/>
</dbReference>
<dbReference type="FunFam" id="1.10.8.60:FF:000039">
    <property type="entry name" value="peroxisome biogenesis factor 6"/>
    <property type="match status" value="1"/>
</dbReference>
<keyword evidence="3" id="KW-0962">Peroxisome biogenesis</keyword>
<dbReference type="Proteomes" id="UP001321473">
    <property type="component" value="Unassembled WGS sequence"/>
</dbReference>
<dbReference type="SUPFAM" id="SSF52540">
    <property type="entry name" value="P-loop containing nucleoside triphosphate hydrolases"/>
    <property type="match status" value="2"/>
</dbReference>
<dbReference type="InterPro" id="IPR050168">
    <property type="entry name" value="AAA_ATPase_domain"/>
</dbReference>
<evidence type="ECO:0000256" key="9">
    <source>
        <dbReference type="ARBA" id="ARBA00034920"/>
    </source>
</evidence>
<dbReference type="SMART" id="SM00382">
    <property type="entry name" value="AAA"/>
    <property type="match status" value="2"/>
</dbReference>
<dbReference type="AlphaFoldDB" id="A0AAQ4E846"/>
<dbReference type="FunFam" id="3.40.50.300:FF:000109">
    <property type="entry name" value="Peroxisomal biogenesis factor 6"/>
    <property type="match status" value="1"/>
</dbReference>
<keyword evidence="4" id="KW-0547">Nucleotide-binding</keyword>
<comment type="subcellular location">
    <subcellularLocation>
        <location evidence="1">Membrane</location>
    </subcellularLocation>
</comment>
<evidence type="ECO:0000256" key="1">
    <source>
        <dbReference type="ARBA" id="ARBA00004370"/>
    </source>
</evidence>
<gene>
    <name evidence="12" type="ORF">V5799_012694</name>
</gene>
<accession>A0AAQ4E846</accession>
<comment type="caution">
    <text evidence="12">The sequence shown here is derived from an EMBL/GenBank/DDBJ whole genome shotgun (WGS) entry which is preliminary data.</text>
</comment>
<evidence type="ECO:0000313" key="12">
    <source>
        <dbReference type="EMBL" id="KAK8770840.1"/>
    </source>
</evidence>
<evidence type="ECO:0000256" key="6">
    <source>
        <dbReference type="ARBA" id="ARBA00022840"/>
    </source>
</evidence>
<dbReference type="InterPro" id="IPR003959">
    <property type="entry name" value="ATPase_AAA_core"/>
</dbReference>
<evidence type="ECO:0000256" key="7">
    <source>
        <dbReference type="ARBA" id="ARBA00023136"/>
    </source>
</evidence>
<dbReference type="InterPro" id="IPR003593">
    <property type="entry name" value="AAA+_ATPase"/>
</dbReference>